<dbReference type="SMART" id="SM00474">
    <property type="entry name" value="35EXOc"/>
    <property type="match status" value="1"/>
</dbReference>
<keyword evidence="2" id="KW-0378">Hydrolase</keyword>
<reference evidence="4" key="1">
    <citation type="submission" date="2020-06" db="EMBL/GenBank/DDBJ databases">
        <authorList>
            <person name="Li T."/>
            <person name="Hu X."/>
            <person name="Zhang T."/>
            <person name="Song X."/>
            <person name="Zhang H."/>
            <person name="Dai N."/>
            <person name="Sheng W."/>
            <person name="Hou X."/>
            <person name="Wei L."/>
        </authorList>
    </citation>
    <scope>NUCLEOTIDE SEQUENCE</scope>
    <source>
        <strain evidence="4">3651</strain>
        <tissue evidence="4">Leaf</tissue>
    </source>
</reference>
<evidence type="ECO:0000259" key="3">
    <source>
        <dbReference type="SMART" id="SM00474"/>
    </source>
</evidence>
<evidence type="ECO:0000256" key="2">
    <source>
        <dbReference type="ARBA" id="ARBA00022801"/>
    </source>
</evidence>
<dbReference type="PANTHER" id="PTHR13620:SF76">
    <property type="entry name" value="WERNER SYNDROME-LIKE EXONUCLEASE"/>
    <property type="match status" value="1"/>
</dbReference>
<organism evidence="4 5">
    <name type="scientific">Sesamum alatum</name>
    <dbReference type="NCBI Taxonomy" id="300844"/>
    <lineage>
        <taxon>Eukaryota</taxon>
        <taxon>Viridiplantae</taxon>
        <taxon>Streptophyta</taxon>
        <taxon>Embryophyta</taxon>
        <taxon>Tracheophyta</taxon>
        <taxon>Spermatophyta</taxon>
        <taxon>Magnoliopsida</taxon>
        <taxon>eudicotyledons</taxon>
        <taxon>Gunneridae</taxon>
        <taxon>Pentapetalae</taxon>
        <taxon>asterids</taxon>
        <taxon>lamiids</taxon>
        <taxon>Lamiales</taxon>
        <taxon>Pedaliaceae</taxon>
        <taxon>Sesamum</taxon>
    </lineage>
</organism>
<dbReference type="Proteomes" id="UP001293254">
    <property type="component" value="Unassembled WGS sequence"/>
</dbReference>
<dbReference type="SUPFAM" id="SSF53098">
    <property type="entry name" value="Ribonuclease H-like"/>
    <property type="match status" value="1"/>
</dbReference>
<comment type="caution">
    <text evidence="4">The sequence shown here is derived from an EMBL/GenBank/DDBJ whole genome shotgun (WGS) entry which is preliminary data.</text>
</comment>
<dbReference type="GO" id="GO:0003676">
    <property type="term" value="F:nucleic acid binding"/>
    <property type="evidence" value="ECO:0007669"/>
    <property type="project" value="InterPro"/>
</dbReference>
<evidence type="ECO:0000256" key="1">
    <source>
        <dbReference type="ARBA" id="ARBA00022722"/>
    </source>
</evidence>
<dbReference type="InterPro" id="IPR036397">
    <property type="entry name" value="RNaseH_sf"/>
</dbReference>
<dbReference type="EMBL" id="JACGWO010000004">
    <property type="protein sequence ID" value="KAK4428791.1"/>
    <property type="molecule type" value="Genomic_DNA"/>
</dbReference>
<gene>
    <name evidence="4" type="ORF">Salat_1179000</name>
</gene>
<dbReference type="PANTHER" id="PTHR13620">
    <property type="entry name" value="3-5 EXONUCLEASE"/>
    <property type="match status" value="1"/>
</dbReference>
<dbReference type="InterPro" id="IPR012337">
    <property type="entry name" value="RNaseH-like_sf"/>
</dbReference>
<dbReference type="AlphaFoldDB" id="A0AAE1YF95"/>
<feature type="domain" description="3'-5' exonuclease" evidence="3">
    <location>
        <begin position="35"/>
        <end position="222"/>
    </location>
</feature>
<dbReference type="InterPro" id="IPR002562">
    <property type="entry name" value="3'-5'_exonuclease_dom"/>
</dbReference>
<keyword evidence="5" id="KW-1185">Reference proteome</keyword>
<evidence type="ECO:0000313" key="5">
    <source>
        <dbReference type="Proteomes" id="UP001293254"/>
    </source>
</evidence>
<dbReference type="GO" id="GO:0008408">
    <property type="term" value="F:3'-5' exonuclease activity"/>
    <property type="evidence" value="ECO:0007669"/>
    <property type="project" value="InterPro"/>
</dbReference>
<sequence length="223" mass="25578">MSSNIYSAPRNSIIPHRRTLPNFYSIDFHGEVIEVTVAKKAAHVRQWISHIRYVNRSYHHCKLLIGLDTEWRLSFARGEDHLVAVLQLCVGQHCLIFQLLHADYIPASLHAFLADPRHTFCGVGIQEDVRKLYDHHGLWVRNVTNLNELMARSGRGEDASENRRTGLKKMALAVLGKEMMKPKRVTLSKWGSFNLYFDQVEYAAIDAFVSCKIAATIERNHKL</sequence>
<keyword evidence="1" id="KW-0540">Nuclease</keyword>
<proteinExistence type="predicted"/>
<accession>A0AAE1YF95</accession>
<dbReference type="GO" id="GO:0005634">
    <property type="term" value="C:nucleus"/>
    <property type="evidence" value="ECO:0007669"/>
    <property type="project" value="TreeGrafter"/>
</dbReference>
<evidence type="ECO:0000313" key="4">
    <source>
        <dbReference type="EMBL" id="KAK4428791.1"/>
    </source>
</evidence>
<dbReference type="GO" id="GO:0005737">
    <property type="term" value="C:cytoplasm"/>
    <property type="evidence" value="ECO:0007669"/>
    <property type="project" value="TreeGrafter"/>
</dbReference>
<reference evidence="4" key="2">
    <citation type="journal article" date="2024" name="Plant">
        <title>Genomic evolution and insights into agronomic trait innovations of Sesamum species.</title>
        <authorList>
            <person name="Miao H."/>
            <person name="Wang L."/>
            <person name="Qu L."/>
            <person name="Liu H."/>
            <person name="Sun Y."/>
            <person name="Le M."/>
            <person name="Wang Q."/>
            <person name="Wei S."/>
            <person name="Zheng Y."/>
            <person name="Lin W."/>
            <person name="Duan Y."/>
            <person name="Cao H."/>
            <person name="Xiong S."/>
            <person name="Wang X."/>
            <person name="Wei L."/>
            <person name="Li C."/>
            <person name="Ma Q."/>
            <person name="Ju M."/>
            <person name="Zhao R."/>
            <person name="Li G."/>
            <person name="Mu C."/>
            <person name="Tian Q."/>
            <person name="Mei H."/>
            <person name="Zhang T."/>
            <person name="Gao T."/>
            <person name="Zhang H."/>
        </authorList>
    </citation>
    <scope>NUCLEOTIDE SEQUENCE</scope>
    <source>
        <strain evidence="4">3651</strain>
    </source>
</reference>
<name>A0AAE1YF95_9LAMI</name>
<dbReference type="GO" id="GO:0006139">
    <property type="term" value="P:nucleobase-containing compound metabolic process"/>
    <property type="evidence" value="ECO:0007669"/>
    <property type="project" value="InterPro"/>
</dbReference>
<dbReference type="InterPro" id="IPR051132">
    <property type="entry name" value="3-5_Exonuclease_domain"/>
</dbReference>
<dbReference type="CDD" id="cd06141">
    <property type="entry name" value="WRN_exo"/>
    <property type="match status" value="1"/>
</dbReference>
<protein>
    <recommendedName>
        <fullName evidence="3">3'-5' exonuclease domain-containing protein</fullName>
    </recommendedName>
</protein>
<dbReference type="Pfam" id="PF01612">
    <property type="entry name" value="DNA_pol_A_exo1"/>
    <property type="match status" value="1"/>
</dbReference>
<dbReference type="Gene3D" id="3.30.420.10">
    <property type="entry name" value="Ribonuclease H-like superfamily/Ribonuclease H"/>
    <property type="match status" value="1"/>
</dbReference>